<comment type="similarity">
    <text evidence="2">Belongs to the binding-protein-dependent transport system permease family. HisMQ subfamily.</text>
</comment>
<evidence type="ECO:0000256" key="11">
    <source>
        <dbReference type="ARBA" id="ARBA00073645"/>
    </source>
</evidence>
<evidence type="ECO:0000256" key="8">
    <source>
        <dbReference type="ARBA" id="ARBA00023136"/>
    </source>
</evidence>
<evidence type="ECO:0000256" key="2">
    <source>
        <dbReference type="ARBA" id="ARBA00010072"/>
    </source>
</evidence>
<evidence type="ECO:0000256" key="6">
    <source>
        <dbReference type="ARBA" id="ARBA00022970"/>
    </source>
</evidence>
<evidence type="ECO:0000256" key="1">
    <source>
        <dbReference type="ARBA" id="ARBA00004429"/>
    </source>
</evidence>
<evidence type="ECO:0000256" key="10">
    <source>
        <dbReference type="ARBA" id="ARBA00062718"/>
    </source>
</evidence>
<dbReference type="SUPFAM" id="SSF161098">
    <property type="entry name" value="MetI-like"/>
    <property type="match status" value="1"/>
</dbReference>
<dbReference type="NCBIfam" id="TIGR01726">
    <property type="entry name" value="HEQRo_perm_3TM"/>
    <property type="match status" value="1"/>
</dbReference>
<feature type="transmembrane region" description="Helical" evidence="12">
    <location>
        <begin position="17"/>
        <end position="46"/>
    </location>
</feature>
<keyword evidence="4" id="KW-1003">Cell membrane</keyword>
<keyword evidence="3 12" id="KW-0813">Transport</keyword>
<evidence type="ECO:0000256" key="5">
    <source>
        <dbReference type="ARBA" id="ARBA00022692"/>
    </source>
</evidence>
<evidence type="ECO:0000313" key="14">
    <source>
        <dbReference type="EMBL" id="QHC35617.1"/>
    </source>
</evidence>
<dbReference type="Proteomes" id="UP000464674">
    <property type="component" value="Chromosome"/>
</dbReference>
<feature type="transmembrane region" description="Helical" evidence="12">
    <location>
        <begin position="58"/>
        <end position="81"/>
    </location>
</feature>
<sequence length="240" mass="26668">MQIWNWHGFFMYLGSGFIFRGALVTLMLTVFATCAGFVLGTVVAVMKRSRHKGLSLPARFYIWLFRGTPLLVQLIIIYTGLPKFGIRLDVTTAALIGLSLNEAAYLAEIIRAGLDAVSPGQIAAARALGLEEGQIARYITFPQALRIIVPPLGNSVNGLLKTTSITSVISMEELLRRAQLLVQEHFMVLELFTVTAIYYLAMTSAWDMIQRRLENYVNRPYQRTASPVLLEPEANIAVTS</sequence>
<dbReference type="InterPro" id="IPR000515">
    <property type="entry name" value="MetI-like"/>
</dbReference>
<protein>
    <recommendedName>
        <fullName evidence="11">Glutamate/aspartate import permease protein GltK</fullName>
    </recommendedName>
</protein>
<dbReference type="Gene3D" id="1.10.3720.10">
    <property type="entry name" value="MetI-like"/>
    <property type="match status" value="1"/>
</dbReference>
<dbReference type="FunFam" id="1.10.3720.10:FF:000006">
    <property type="entry name" value="Glutamate/aspartate ABC transporter, permease protein GltK"/>
    <property type="match status" value="1"/>
</dbReference>
<evidence type="ECO:0000256" key="12">
    <source>
        <dbReference type="RuleBase" id="RU363032"/>
    </source>
</evidence>
<dbReference type="Pfam" id="PF00528">
    <property type="entry name" value="BPD_transp_1"/>
    <property type="match status" value="1"/>
</dbReference>
<feature type="domain" description="ABC transmembrane type-1" evidence="13">
    <location>
        <begin position="22"/>
        <end position="210"/>
    </location>
</feature>
<dbReference type="RefSeq" id="WP_159262066.1">
    <property type="nucleotide sequence ID" value="NZ_CP041348.1"/>
</dbReference>
<reference evidence="14 15" key="1">
    <citation type="journal article" date="2020" name="Carbohydr. Polym.">
        <title>Characterization and optimization of production of bacterial cellulose from strain CGMCC 17276 based on whole-genome analysis.</title>
        <authorList>
            <person name="Lu T."/>
            <person name="Gao H."/>
            <person name="Liao B."/>
            <person name="Wu J."/>
            <person name="Zhang W."/>
            <person name="Huang J."/>
            <person name="Liu M."/>
            <person name="Huang J."/>
            <person name="Chang Z."/>
            <person name="Jin M."/>
            <person name="Yi Z."/>
            <person name="Jiang D."/>
        </authorList>
    </citation>
    <scope>NUCLEOTIDE SEQUENCE [LARGE SCALE GENOMIC DNA]</scope>
    <source>
        <strain evidence="14 15">CGMCC 17276</strain>
    </source>
</reference>
<dbReference type="AlphaFoldDB" id="A0A857FQZ6"/>
<dbReference type="CDD" id="cd06261">
    <property type="entry name" value="TM_PBP2"/>
    <property type="match status" value="1"/>
</dbReference>
<evidence type="ECO:0000256" key="9">
    <source>
        <dbReference type="ARBA" id="ARBA00060298"/>
    </source>
</evidence>
<dbReference type="OrthoDB" id="9814550at2"/>
<gene>
    <name evidence="14" type="ORF">FMA36_09090</name>
</gene>
<dbReference type="GO" id="GO:0043190">
    <property type="term" value="C:ATP-binding cassette (ABC) transporter complex"/>
    <property type="evidence" value="ECO:0007669"/>
    <property type="project" value="InterPro"/>
</dbReference>
<dbReference type="PROSITE" id="PS50928">
    <property type="entry name" value="ABC_TM1"/>
    <property type="match status" value="1"/>
</dbReference>
<dbReference type="InterPro" id="IPR043429">
    <property type="entry name" value="ArtM/GltK/GlnP/TcyL/YhdX-like"/>
</dbReference>
<comment type="function">
    <text evidence="9">Part of the ABC transporter complex GltIJKL involved in glutamate and aspartate uptake. Probably responsible for the translocation of the substrate across the membrane.</text>
</comment>
<dbReference type="GO" id="GO:0006865">
    <property type="term" value="P:amino acid transport"/>
    <property type="evidence" value="ECO:0007669"/>
    <property type="project" value="UniProtKB-KW"/>
</dbReference>
<keyword evidence="8 12" id="KW-0472">Membrane</keyword>
<accession>A0A857FQZ6</accession>
<keyword evidence="6" id="KW-0029">Amino-acid transport</keyword>
<dbReference type="GO" id="GO:0022857">
    <property type="term" value="F:transmembrane transporter activity"/>
    <property type="evidence" value="ECO:0007669"/>
    <property type="project" value="InterPro"/>
</dbReference>
<name>A0A857FQZ6_KOMXY</name>
<dbReference type="PANTHER" id="PTHR30614">
    <property type="entry name" value="MEMBRANE COMPONENT OF AMINO ACID ABC TRANSPORTER"/>
    <property type="match status" value="1"/>
</dbReference>
<evidence type="ECO:0000256" key="4">
    <source>
        <dbReference type="ARBA" id="ARBA00022475"/>
    </source>
</evidence>
<keyword evidence="5 12" id="KW-0812">Transmembrane</keyword>
<dbReference type="EMBL" id="CP041348">
    <property type="protein sequence ID" value="QHC35617.1"/>
    <property type="molecule type" value="Genomic_DNA"/>
</dbReference>
<keyword evidence="7 12" id="KW-1133">Transmembrane helix</keyword>
<organism evidence="14 15">
    <name type="scientific">Komagataeibacter xylinus</name>
    <name type="common">Gluconacetobacter xylinus</name>
    <dbReference type="NCBI Taxonomy" id="28448"/>
    <lineage>
        <taxon>Bacteria</taxon>
        <taxon>Pseudomonadati</taxon>
        <taxon>Pseudomonadota</taxon>
        <taxon>Alphaproteobacteria</taxon>
        <taxon>Acetobacterales</taxon>
        <taxon>Acetobacteraceae</taxon>
        <taxon>Komagataeibacter</taxon>
    </lineage>
</organism>
<comment type="subcellular location">
    <subcellularLocation>
        <location evidence="1">Cell inner membrane</location>
        <topology evidence="1">Multi-pass membrane protein</topology>
    </subcellularLocation>
    <subcellularLocation>
        <location evidence="12">Cell membrane</location>
        <topology evidence="12">Multi-pass membrane protein</topology>
    </subcellularLocation>
</comment>
<proteinExistence type="inferred from homology"/>
<comment type="subunit">
    <text evidence="10">The complex is composed of two ATP-binding proteins (GltL), two transmembrane proteins (GltJ and GltK) and a solute-binding protein (GltI).</text>
</comment>
<dbReference type="PANTHER" id="PTHR30614:SF0">
    <property type="entry name" value="L-CYSTINE TRANSPORT SYSTEM PERMEASE PROTEIN TCYL"/>
    <property type="match status" value="1"/>
</dbReference>
<dbReference type="InterPro" id="IPR010065">
    <property type="entry name" value="AA_ABC_transptr_permease_3TM"/>
</dbReference>
<evidence type="ECO:0000313" key="15">
    <source>
        <dbReference type="Proteomes" id="UP000464674"/>
    </source>
</evidence>
<evidence type="ECO:0000259" key="13">
    <source>
        <dbReference type="PROSITE" id="PS50928"/>
    </source>
</evidence>
<evidence type="ECO:0000256" key="7">
    <source>
        <dbReference type="ARBA" id="ARBA00022989"/>
    </source>
</evidence>
<dbReference type="InterPro" id="IPR035906">
    <property type="entry name" value="MetI-like_sf"/>
</dbReference>
<evidence type="ECO:0000256" key="3">
    <source>
        <dbReference type="ARBA" id="ARBA00022448"/>
    </source>
</evidence>